<dbReference type="EMBL" id="JACCHT010000001">
    <property type="protein sequence ID" value="NYT27185.1"/>
    <property type="molecule type" value="Genomic_DNA"/>
</dbReference>
<dbReference type="AlphaFoldDB" id="A0A853F616"/>
<name>A0A853F616_9GAMM</name>
<dbReference type="Proteomes" id="UP000568751">
    <property type="component" value="Unassembled WGS sequence"/>
</dbReference>
<sequence>MCPGFWGHYTFNQSTKARQQATIKHPLYCCQQTGSNTATKIGNKISEGSNKTWSATKNWWNTTGSEKA</sequence>
<proteinExistence type="predicted"/>
<gene>
    <name evidence="1" type="ORF">H0A76_04375</name>
</gene>
<evidence type="ECO:0000313" key="2">
    <source>
        <dbReference type="Proteomes" id="UP000568751"/>
    </source>
</evidence>
<accession>A0A853F616</accession>
<organism evidence="1 2">
    <name type="scientific">Candidatus Thiodubiliella endoseptemdiera</name>
    <dbReference type="NCBI Taxonomy" id="2738886"/>
    <lineage>
        <taxon>Bacteria</taxon>
        <taxon>Pseudomonadati</taxon>
        <taxon>Pseudomonadota</taxon>
        <taxon>Gammaproteobacteria</taxon>
        <taxon>Candidatus Pseudothioglobaceae</taxon>
        <taxon>Candidatus Thiodubiliella</taxon>
    </lineage>
</organism>
<protein>
    <submittedName>
        <fullName evidence="1">Uncharacterized protein</fullName>
    </submittedName>
</protein>
<evidence type="ECO:0000313" key="1">
    <source>
        <dbReference type="EMBL" id="NYT27185.1"/>
    </source>
</evidence>
<reference evidence="1 2" key="1">
    <citation type="submission" date="2020-05" db="EMBL/GenBank/DDBJ databases">
        <title>Horizontal transmission and recombination maintain forever young bacterial symbiont genomes.</title>
        <authorList>
            <person name="Russell S.L."/>
            <person name="Pepper-Tunick E."/>
            <person name="Svedberg J."/>
            <person name="Byrne A."/>
            <person name="Ruelas Castillo J."/>
            <person name="Vollmers C."/>
            <person name="Beinart R.A."/>
            <person name="Corbett-Detig R."/>
        </authorList>
    </citation>
    <scope>NUCLEOTIDE SEQUENCE [LARGE SCALE GENOMIC DNA]</scope>
    <source>
        <strain evidence="1">455</strain>
    </source>
</reference>
<comment type="caution">
    <text evidence="1">The sequence shown here is derived from an EMBL/GenBank/DDBJ whole genome shotgun (WGS) entry which is preliminary data.</text>
</comment>